<sequence length="69" mass="7759">MYEAQSKAKSLTQDVSTEHAKQFAKSQSEVACQMGEVEKSRLKKRQCGPDAKPVVLHFADQLLQNLPNR</sequence>
<comment type="caution">
    <text evidence="2">The sequence shown here is derived from an EMBL/GenBank/DDBJ whole genome shotgun (WGS) entry which is preliminary data.</text>
</comment>
<gene>
    <name evidence="2" type="ORF">E6O75_ATG02587</name>
</gene>
<feature type="region of interest" description="Disordered" evidence="1">
    <location>
        <begin position="1"/>
        <end position="20"/>
    </location>
</feature>
<dbReference type="AlphaFoldDB" id="A0A4Z1PNJ4"/>
<dbReference type="Proteomes" id="UP000298493">
    <property type="component" value="Unassembled WGS sequence"/>
</dbReference>
<dbReference type="EMBL" id="SNSC02000005">
    <property type="protein sequence ID" value="TID24222.1"/>
    <property type="molecule type" value="Genomic_DNA"/>
</dbReference>
<accession>A0A4Z1PNJ4</accession>
<evidence type="ECO:0000313" key="3">
    <source>
        <dbReference type="Proteomes" id="UP000298493"/>
    </source>
</evidence>
<name>A0A4Z1PNJ4_9PEZI</name>
<organism evidence="2 3">
    <name type="scientific">Venturia nashicola</name>
    <dbReference type="NCBI Taxonomy" id="86259"/>
    <lineage>
        <taxon>Eukaryota</taxon>
        <taxon>Fungi</taxon>
        <taxon>Dikarya</taxon>
        <taxon>Ascomycota</taxon>
        <taxon>Pezizomycotina</taxon>
        <taxon>Dothideomycetes</taxon>
        <taxon>Pleosporomycetidae</taxon>
        <taxon>Venturiales</taxon>
        <taxon>Venturiaceae</taxon>
        <taxon>Venturia</taxon>
    </lineage>
</organism>
<proteinExistence type="predicted"/>
<protein>
    <submittedName>
        <fullName evidence="2">Uncharacterized protein</fullName>
    </submittedName>
</protein>
<reference evidence="2 3" key="1">
    <citation type="submission" date="2019-04" db="EMBL/GenBank/DDBJ databases">
        <title>High contiguity whole genome sequence and gene annotation resource for two Venturia nashicola isolates.</title>
        <authorList>
            <person name="Prokchorchik M."/>
            <person name="Won K."/>
            <person name="Lee Y."/>
            <person name="Choi E.D."/>
            <person name="Segonzac C."/>
            <person name="Sohn K.H."/>
        </authorList>
    </citation>
    <scope>NUCLEOTIDE SEQUENCE [LARGE SCALE GENOMIC DNA]</scope>
    <source>
        <strain evidence="2 3">PRI2</strain>
    </source>
</reference>
<evidence type="ECO:0000313" key="2">
    <source>
        <dbReference type="EMBL" id="TID24222.1"/>
    </source>
</evidence>
<keyword evidence="3" id="KW-1185">Reference proteome</keyword>
<evidence type="ECO:0000256" key="1">
    <source>
        <dbReference type="SAM" id="MobiDB-lite"/>
    </source>
</evidence>